<protein>
    <recommendedName>
        <fullName evidence="5">Transmembrane protein</fullName>
    </recommendedName>
</protein>
<keyword evidence="2" id="KW-0472">Membrane</keyword>
<feature type="compositionally biased region" description="Pro residues" evidence="1">
    <location>
        <begin position="140"/>
        <end position="159"/>
    </location>
</feature>
<evidence type="ECO:0000256" key="2">
    <source>
        <dbReference type="SAM" id="Phobius"/>
    </source>
</evidence>
<evidence type="ECO:0008006" key="5">
    <source>
        <dbReference type="Google" id="ProtNLM"/>
    </source>
</evidence>
<evidence type="ECO:0000256" key="1">
    <source>
        <dbReference type="SAM" id="MobiDB-lite"/>
    </source>
</evidence>
<gene>
    <name evidence="3" type="ORF">RDB_LOCUS173344</name>
</gene>
<dbReference type="Proteomes" id="UP000663843">
    <property type="component" value="Unassembled WGS sequence"/>
</dbReference>
<name>A0A8H3DHT7_9AGAM</name>
<organism evidence="3 4">
    <name type="scientific">Rhizoctonia solani</name>
    <dbReference type="NCBI Taxonomy" id="456999"/>
    <lineage>
        <taxon>Eukaryota</taxon>
        <taxon>Fungi</taxon>
        <taxon>Dikarya</taxon>
        <taxon>Basidiomycota</taxon>
        <taxon>Agaricomycotina</taxon>
        <taxon>Agaricomycetes</taxon>
        <taxon>Cantharellales</taxon>
        <taxon>Ceratobasidiaceae</taxon>
        <taxon>Rhizoctonia</taxon>
    </lineage>
</organism>
<proteinExistence type="predicted"/>
<reference evidence="3" key="1">
    <citation type="submission" date="2021-01" db="EMBL/GenBank/DDBJ databases">
        <authorList>
            <person name="Kaushik A."/>
        </authorList>
    </citation>
    <scope>NUCLEOTIDE SEQUENCE</scope>
    <source>
        <strain evidence="3">AG2-2IIIB</strain>
    </source>
</reference>
<keyword evidence="2" id="KW-1133">Transmembrane helix</keyword>
<keyword evidence="2" id="KW-0812">Transmembrane</keyword>
<comment type="caution">
    <text evidence="3">The sequence shown here is derived from an EMBL/GenBank/DDBJ whole genome shotgun (WGS) entry which is preliminary data.</text>
</comment>
<feature type="region of interest" description="Disordered" evidence="1">
    <location>
        <begin position="1"/>
        <end position="31"/>
    </location>
</feature>
<sequence length="598" mass="65109">MIVDAESPPKSPASSSPTVRQTSEPSFARPVSYATFPNVRHSAQYTTINNEANSETRPLLYQPSPESIYHDADPPSYDEINPLPKVSATRKRFWIRCAAAVLAIFIFGIILHTRDINNIRRPIRTPGAPSPPKATDGPVAPLPTPNNPAPSLPPSLPVPLPPLPPVADLPDPRTVPFILPTKGRIDLCRPWAYSSKPGVSPSVSDNRPMDKLVYNIPTQAPIHMETAAVCLTRNGTSEFCEQYDDSYDSMAGKLQVIGAEIEHPQIDITIQHGSETGLDSTSVCLFNRPDENGKHRWVVGIYTWKDPTTPDRDALLVSMSIVVTLPRTQVHSFSTRLGYFTQVIGPEIKTDSNALIFDTLQAHLGARSSLAIRNVTAAVIHTSAIEDTQLVKEVRLTKSIQMRSDSGLIECLVTLVQTDLPEVRMDIRSAIGAVSAIARLEYLSHLSRPPRYNIATYSKFSPAMVFVDDPQGTSLLCHNPNVIPVFPIIRVNATSHLSIAQAVVPATFYGNLGLASKHAAIVAIDHAKDIPGRAVSYQPTSMGYKGSVQWAGRTNKLEEAGSISATTEYASARLLFLGLDDDGITDWPEDGDVVLSGQ</sequence>
<feature type="region of interest" description="Disordered" evidence="1">
    <location>
        <begin position="122"/>
        <end position="159"/>
    </location>
</feature>
<evidence type="ECO:0000313" key="3">
    <source>
        <dbReference type="EMBL" id="CAE6527027.1"/>
    </source>
</evidence>
<dbReference type="EMBL" id="CAJMWT010007603">
    <property type="protein sequence ID" value="CAE6527027.1"/>
    <property type="molecule type" value="Genomic_DNA"/>
</dbReference>
<feature type="transmembrane region" description="Helical" evidence="2">
    <location>
        <begin position="93"/>
        <end position="111"/>
    </location>
</feature>
<evidence type="ECO:0000313" key="4">
    <source>
        <dbReference type="Proteomes" id="UP000663843"/>
    </source>
</evidence>
<accession>A0A8H3DHT7</accession>
<dbReference type="AlphaFoldDB" id="A0A8H3DHT7"/>